<dbReference type="Proteomes" id="UP000653099">
    <property type="component" value="Unassembled WGS sequence"/>
</dbReference>
<gene>
    <name evidence="1" type="ORF">GCM10008995_22330</name>
</gene>
<evidence type="ECO:0000313" key="1">
    <source>
        <dbReference type="EMBL" id="GGJ12004.1"/>
    </source>
</evidence>
<evidence type="ECO:0008006" key="3">
    <source>
        <dbReference type="Google" id="ProtNLM"/>
    </source>
</evidence>
<keyword evidence="2" id="KW-1185">Reference proteome</keyword>
<protein>
    <recommendedName>
        <fullName evidence="3">Glycine zipper domain-containing protein</fullName>
    </recommendedName>
</protein>
<comment type="caution">
    <text evidence="1">The sequence shown here is derived from an EMBL/GenBank/DDBJ whole genome shotgun (WGS) entry which is preliminary data.</text>
</comment>
<proteinExistence type="predicted"/>
<reference evidence="1" key="2">
    <citation type="submission" date="2020-09" db="EMBL/GenBank/DDBJ databases">
        <authorList>
            <person name="Sun Q."/>
            <person name="Ohkuma M."/>
        </authorList>
    </citation>
    <scope>NUCLEOTIDE SEQUENCE</scope>
    <source>
        <strain evidence="1">JCM 14359</strain>
    </source>
</reference>
<evidence type="ECO:0000313" key="2">
    <source>
        <dbReference type="Proteomes" id="UP000653099"/>
    </source>
</evidence>
<dbReference type="AlphaFoldDB" id="A0A830ES31"/>
<organism evidence="1 2">
    <name type="scientific">Halobellus salinus</name>
    <dbReference type="NCBI Taxonomy" id="931585"/>
    <lineage>
        <taxon>Archaea</taxon>
        <taxon>Methanobacteriati</taxon>
        <taxon>Methanobacteriota</taxon>
        <taxon>Stenosarchaea group</taxon>
        <taxon>Halobacteria</taxon>
        <taxon>Halobacteriales</taxon>
        <taxon>Haloferacaceae</taxon>
        <taxon>Halobellus</taxon>
    </lineage>
</organism>
<accession>A0A830ES31</accession>
<name>A0A830ES31_9EURY</name>
<dbReference type="RefSeq" id="WP_229663822.1">
    <property type="nucleotide sequence ID" value="NZ_BMOC01000014.1"/>
</dbReference>
<dbReference type="EMBL" id="BMOC01000014">
    <property type="protein sequence ID" value="GGJ12004.1"/>
    <property type="molecule type" value="Genomic_DNA"/>
</dbReference>
<sequence>MLGLCPCGTSKKRNSYAETGAAVGSQVGARVGPLATGLSAGLGGAVGYLAGSAVDAAKGDVSSVTPLPDGGRPVRDDEDGVVIPVESASDA</sequence>
<reference evidence="1" key="1">
    <citation type="journal article" date="2014" name="Int. J. Syst. Evol. Microbiol.">
        <title>Complete genome sequence of Corynebacterium casei LMG S-19264T (=DSM 44701T), isolated from a smear-ripened cheese.</title>
        <authorList>
            <consortium name="US DOE Joint Genome Institute (JGI-PGF)"/>
            <person name="Walter F."/>
            <person name="Albersmeier A."/>
            <person name="Kalinowski J."/>
            <person name="Ruckert C."/>
        </authorList>
    </citation>
    <scope>NUCLEOTIDE SEQUENCE</scope>
    <source>
        <strain evidence="1">JCM 14359</strain>
    </source>
</reference>